<name>A0A5C6A7V7_9BACT</name>
<organism evidence="2 3">
    <name type="scientific">Botrimarina colliarenosi</name>
    <dbReference type="NCBI Taxonomy" id="2528001"/>
    <lineage>
        <taxon>Bacteria</taxon>
        <taxon>Pseudomonadati</taxon>
        <taxon>Planctomycetota</taxon>
        <taxon>Planctomycetia</taxon>
        <taxon>Pirellulales</taxon>
        <taxon>Lacipirellulaceae</taxon>
        <taxon>Botrimarina</taxon>
    </lineage>
</organism>
<dbReference type="InterPro" id="IPR013196">
    <property type="entry name" value="HTH_11"/>
</dbReference>
<reference evidence="2 3" key="1">
    <citation type="submission" date="2019-02" db="EMBL/GenBank/DDBJ databases">
        <title>Deep-cultivation of Planctomycetes and their phenomic and genomic characterization uncovers novel biology.</title>
        <authorList>
            <person name="Wiegand S."/>
            <person name="Jogler M."/>
            <person name="Boedeker C."/>
            <person name="Pinto D."/>
            <person name="Vollmers J."/>
            <person name="Rivas-Marin E."/>
            <person name="Kohn T."/>
            <person name="Peeters S.H."/>
            <person name="Heuer A."/>
            <person name="Rast P."/>
            <person name="Oberbeckmann S."/>
            <person name="Bunk B."/>
            <person name="Jeske O."/>
            <person name="Meyerdierks A."/>
            <person name="Storesund J.E."/>
            <person name="Kallscheuer N."/>
            <person name="Luecker S."/>
            <person name="Lage O.M."/>
            <person name="Pohl T."/>
            <person name="Merkel B.J."/>
            <person name="Hornburger P."/>
            <person name="Mueller R.-W."/>
            <person name="Bruemmer F."/>
            <person name="Labrenz M."/>
            <person name="Spormann A.M."/>
            <person name="Op Den Camp H."/>
            <person name="Overmann J."/>
            <person name="Amann R."/>
            <person name="Jetten M.S.M."/>
            <person name="Mascher T."/>
            <person name="Medema M.H."/>
            <person name="Devos D.P."/>
            <person name="Kaster A.-K."/>
            <person name="Ovreas L."/>
            <person name="Rohde M."/>
            <person name="Galperin M.Y."/>
            <person name="Jogler C."/>
        </authorList>
    </citation>
    <scope>NUCLEOTIDE SEQUENCE [LARGE SCALE GENOMIC DNA]</scope>
    <source>
        <strain evidence="2 3">Pla108</strain>
    </source>
</reference>
<dbReference type="Gene3D" id="1.10.10.10">
    <property type="entry name" value="Winged helix-like DNA-binding domain superfamily/Winged helix DNA-binding domain"/>
    <property type="match status" value="1"/>
</dbReference>
<sequence>MSTRLSRLLVLQRALAGRTSARVSDLEQELGVSRRTIYRDLRTLRNSGVEVRFDAASRGHTSHDAETQQLPDAASLFVLLRHAMATALPVGPAERRLAEAAAEALAGRLSATQREELEDFRRRVTAPAAAISGPYAEMLATFERAVAGDRCLEVFAGLPPGTLPQWQVVQPLRIGYDLTKGWRLEGLLVDSHLTCRIGLGAIRSLLVSERPITMRLARAKVEWTRADIEVV</sequence>
<dbReference type="InterPro" id="IPR036388">
    <property type="entry name" value="WH-like_DNA-bd_sf"/>
</dbReference>
<evidence type="ECO:0000313" key="2">
    <source>
        <dbReference type="EMBL" id="TWT95405.1"/>
    </source>
</evidence>
<comment type="caution">
    <text evidence="2">The sequence shown here is derived from an EMBL/GenBank/DDBJ whole genome shotgun (WGS) entry which is preliminary data.</text>
</comment>
<dbReference type="SUPFAM" id="SSF46785">
    <property type="entry name" value="Winged helix' DNA-binding domain"/>
    <property type="match status" value="1"/>
</dbReference>
<dbReference type="EMBL" id="SJPR01000005">
    <property type="protein sequence ID" value="TWT95405.1"/>
    <property type="molecule type" value="Genomic_DNA"/>
</dbReference>
<dbReference type="RefSeq" id="WP_146446243.1">
    <property type="nucleotide sequence ID" value="NZ_SJPR01000005.1"/>
</dbReference>
<accession>A0A5C6A7V7</accession>
<dbReference type="Pfam" id="PF08279">
    <property type="entry name" value="HTH_11"/>
    <property type="match status" value="1"/>
</dbReference>
<dbReference type="Proteomes" id="UP000317421">
    <property type="component" value="Unassembled WGS sequence"/>
</dbReference>
<evidence type="ECO:0000259" key="1">
    <source>
        <dbReference type="Pfam" id="PF08279"/>
    </source>
</evidence>
<evidence type="ECO:0000313" key="3">
    <source>
        <dbReference type="Proteomes" id="UP000317421"/>
    </source>
</evidence>
<dbReference type="InterPro" id="IPR036390">
    <property type="entry name" value="WH_DNA-bd_sf"/>
</dbReference>
<dbReference type="OrthoDB" id="9767131at2"/>
<protein>
    <submittedName>
        <fullName evidence="2">HTH domain protein</fullName>
    </submittedName>
</protein>
<feature type="domain" description="Helix-turn-helix type 11" evidence="1">
    <location>
        <begin position="11"/>
        <end position="51"/>
    </location>
</feature>
<proteinExistence type="predicted"/>
<dbReference type="AlphaFoldDB" id="A0A5C6A7V7"/>
<keyword evidence="3" id="KW-1185">Reference proteome</keyword>
<gene>
    <name evidence="2" type="ORF">Pla108_35530</name>
</gene>